<dbReference type="SUPFAM" id="SSF46785">
    <property type="entry name" value="Winged helix' DNA-binding domain"/>
    <property type="match status" value="1"/>
</dbReference>
<proteinExistence type="predicted"/>
<dbReference type="EMBL" id="JACRTK010000003">
    <property type="protein sequence ID" value="MBC8591058.1"/>
    <property type="molecule type" value="Genomic_DNA"/>
</dbReference>
<feature type="domain" description="WCX" evidence="3">
    <location>
        <begin position="239"/>
        <end position="312"/>
    </location>
</feature>
<name>A0A926INV4_9FIRM</name>
<evidence type="ECO:0000259" key="2">
    <source>
        <dbReference type="Pfam" id="PF13280"/>
    </source>
</evidence>
<keyword evidence="5" id="KW-1185">Reference proteome</keyword>
<dbReference type="Pfam" id="PF08279">
    <property type="entry name" value="HTH_11"/>
    <property type="match status" value="1"/>
</dbReference>
<dbReference type="InterPro" id="IPR036388">
    <property type="entry name" value="WH-like_DNA-bd_sf"/>
</dbReference>
<accession>A0A926INV4</accession>
<evidence type="ECO:0000313" key="5">
    <source>
        <dbReference type="Proteomes" id="UP000601522"/>
    </source>
</evidence>
<dbReference type="PANTHER" id="PTHR34580">
    <property type="match status" value="1"/>
</dbReference>
<sequence>MSRLSNALYMYILLQSRPLLQVKEIAEILEVSPRMVKQYKKDLEMAGIYIGSQKGRYGGYYLQDRINLKGLGITKEELDALKMANEIIRSGNHIFALDFEILANKILNAEKDFENIDYFNKNRLKPIHLKKKEEEIWKLISKAIAKKRKIKISYKSLNPSIDKRQSIHRIVHVYGTFEHDGAIYLYGYCELRRGIRYFKISRIESINILDERFKVNREYDIKQILGKSFGIVDDDEFYLKLKISYPMSQLVKEKQVTVNQRIREIDEDTIIYEANIKGYVEVKSWVLSMGSHVEVLEPNKLRQDIIKEFRKLQKLYE</sequence>
<dbReference type="InterPro" id="IPR026881">
    <property type="entry name" value="WYL_dom"/>
</dbReference>
<dbReference type="InterPro" id="IPR013196">
    <property type="entry name" value="HTH_11"/>
</dbReference>
<reference evidence="4 5" key="1">
    <citation type="submission" date="2020-08" db="EMBL/GenBank/DDBJ databases">
        <title>Genome public.</title>
        <authorList>
            <person name="Liu C."/>
            <person name="Sun Q."/>
        </authorList>
    </citation>
    <scope>NUCLEOTIDE SEQUENCE [LARGE SCALE GENOMIC DNA]</scope>
    <source>
        <strain evidence="4 5">NSJ-26</strain>
    </source>
</reference>
<dbReference type="PROSITE" id="PS52050">
    <property type="entry name" value="WYL"/>
    <property type="match status" value="1"/>
</dbReference>
<dbReference type="Pfam" id="PF25583">
    <property type="entry name" value="WCX"/>
    <property type="match status" value="1"/>
</dbReference>
<feature type="domain" description="WYL" evidence="2">
    <location>
        <begin position="136"/>
        <end position="207"/>
    </location>
</feature>
<comment type="caution">
    <text evidence="4">The sequence shown here is derived from an EMBL/GenBank/DDBJ whole genome shotgun (WGS) entry which is preliminary data.</text>
</comment>
<protein>
    <submittedName>
        <fullName evidence="4">WYL domain-containing protein</fullName>
    </submittedName>
</protein>
<dbReference type="PANTHER" id="PTHR34580:SF9">
    <property type="entry name" value="SLL5097 PROTEIN"/>
    <property type="match status" value="1"/>
</dbReference>
<gene>
    <name evidence="4" type="ORF">H8689_08010</name>
</gene>
<dbReference type="Gene3D" id="1.10.10.10">
    <property type="entry name" value="Winged helix-like DNA-binding domain superfamily/Winged helix DNA-binding domain"/>
    <property type="match status" value="1"/>
</dbReference>
<dbReference type="RefSeq" id="WP_249323916.1">
    <property type="nucleotide sequence ID" value="NZ_JACRTK010000003.1"/>
</dbReference>
<evidence type="ECO:0000259" key="3">
    <source>
        <dbReference type="Pfam" id="PF25583"/>
    </source>
</evidence>
<organism evidence="4 5">
    <name type="scientific">Wansuia hejianensis</name>
    <dbReference type="NCBI Taxonomy" id="2763667"/>
    <lineage>
        <taxon>Bacteria</taxon>
        <taxon>Bacillati</taxon>
        <taxon>Bacillota</taxon>
        <taxon>Clostridia</taxon>
        <taxon>Lachnospirales</taxon>
        <taxon>Lachnospiraceae</taxon>
        <taxon>Wansuia</taxon>
    </lineage>
</organism>
<evidence type="ECO:0000313" key="4">
    <source>
        <dbReference type="EMBL" id="MBC8591058.1"/>
    </source>
</evidence>
<dbReference type="InterPro" id="IPR057727">
    <property type="entry name" value="WCX_dom"/>
</dbReference>
<feature type="domain" description="Helix-turn-helix type 11" evidence="1">
    <location>
        <begin position="10"/>
        <end position="60"/>
    </location>
</feature>
<dbReference type="AlphaFoldDB" id="A0A926INV4"/>
<evidence type="ECO:0000259" key="1">
    <source>
        <dbReference type="Pfam" id="PF08279"/>
    </source>
</evidence>
<dbReference type="Pfam" id="PF13280">
    <property type="entry name" value="WYL"/>
    <property type="match status" value="1"/>
</dbReference>
<dbReference type="InterPro" id="IPR051534">
    <property type="entry name" value="CBASS_pafABC_assoc_protein"/>
</dbReference>
<dbReference type="Proteomes" id="UP000601522">
    <property type="component" value="Unassembled WGS sequence"/>
</dbReference>
<dbReference type="InterPro" id="IPR036390">
    <property type="entry name" value="WH_DNA-bd_sf"/>
</dbReference>